<organism evidence="1 2">
    <name type="scientific">Choiromyces venosus 120613-1</name>
    <dbReference type="NCBI Taxonomy" id="1336337"/>
    <lineage>
        <taxon>Eukaryota</taxon>
        <taxon>Fungi</taxon>
        <taxon>Dikarya</taxon>
        <taxon>Ascomycota</taxon>
        <taxon>Pezizomycotina</taxon>
        <taxon>Pezizomycetes</taxon>
        <taxon>Pezizales</taxon>
        <taxon>Tuberaceae</taxon>
        <taxon>Choiromyces</taxon>
    </lineage>
</organism>
<dbReference type="OrthoDB" id="3428185at2759"/>
<reference evidence="1 2" key="1">
    <citation type="journal article" date="2018" name="Nat. Ecol. Evol.">
        <title>Pezizomycetes genomes reveal the molecular basis of ectomycorrhizal truffle lifestyle.</title>
        <authorList>
            <person name="Murat C."/>
            <person name="Payen T."/>
            <person name="Noel B."/>
            <person name="Kuo A."/>
            <person name="Morin E."/>
            <person name="Chen J."/>
            <person name="Kohler A."/>
            <person name="Krizsan K."/>
            <person name="Balestrini R."/>
            <person name="Da Silva C."/>
            <person name="Montanini B."/>
            <person name="Hainaut M."/>
            <person name="Levati E."/>
            <person name="Barry K.W."/>
            <person name="Belfiori B."/>
            <person name="Cichocki N."/>
            <person name="Clum A."/>
            <person name="Dockter R.B."/>
            <person name="Fauchery L."/>
            <person name="Guy J."/>
            <person name="Iotti M."/>
            <person name="Le Tacon F."/>
            <person name="Lindquist E.A."/>
            <person name="Lipzen A."/>
            <person name="Malagnac F."/>
            <person name="Mello A."/>
            <person name="Molinier V."/>
            <person name="Miyauchi S."/>
            <person name="Poulain J."/>
            <person name="Riccioni C."/>
            <person name="Rubini A."/>
            <person name="Sitrit Y."/>
            <person name="Splivallo R."/>
            <person name="Traeger S."/>
            <person name="Wang M."/>
            <person name="Zifcakova L."/>
            <person name="Wipf D."/>
            <person name="Zambonelli A."/>
            <person name="Paolocci F."/>
            <person name="Nowrousian M."/>
            <person name="Ottonello S."/>
            <person name="Baldrian P."/>
            <person name="Spatafora J.W."/>
            <person name="Henrissat B."/>
            <person name="Nagy L.G."/>
            <person name="Aury J.M."/>
            <person name="Wincker P."/>
            <person name="Grigoriev I.V."/>
            <person name="Bonfante P."/>
            <person name="Martin F.M."/>
        </authorList>
    </citation>
    <scope>NUCLEOTIDE SEQUENCE [LARGE SCALE GENOMIC DNA]</scope>
    <source>
        <strain evidence="1 2">120613-1</strain>
    </source>
</reference>
<dbReference type="AlphaFoldDB" id="A0A3N4JHC9"/>
<dbReference type="Proteomes" id="UP000276215">
    <property type="component" value="Unassembled WGS sequence"/>
</dbReference>
<name>A0A3N4JHC9_9PEZI</name>
<accession>A0A3N4JHC9</accession>
<dbReference type="EMBL" id="ML120418">
    <property type="protein sequence ID" value="RPA96091.1"/>
    <property type="molecule type" value="Genomic_DNA"/>
</dbReference>
<evidence type="ECO:0000313" key="1">
    <source>
        <dbReference type="EMBL" id="RPA96091.1"/>
    </source>
</evidence>
<keyword evidence="2" id="KW-1185">Reference proteome</keyword>
<sequence>MDESGIRIGCPTGETVIVPLEVKDLYTTSPANRKSLTIIEAICANGSHFPPPVIIYSGEKIMESWVHENLTGAKVITVSPTGYTKETIALA</sequence>
<proteinExistence type="predicted"/>
<gene>
    <name evidence="1" type="ORF">L873DRAFT_1927354</name>
</gene>
<evidence type="ECO:0008006" key="3">
    <source>
        <dbReference type="Google" id="ProtNLM"/>
    </source>
</evidence>
<evidence type="ECO:0000313" key="2">
    <source>
        <dbReference type="Proteomes" id="UP000276215"/>
    </source>
</evidence>
<protein>
    <recommendedName>
        <fullName evidence="3">DDE-1 domain-containing protein</fullName>
    </recommendedName>
</protein>